<reference evidence="1" key="1">
    <citation type="submission" date="2025-08" db="UniProtKB">
        <authorList>
            <consortium name="Ensembl"/>
        </authorList>
    </citation>
    <scope>IDENTIFICATION</scope>
</reference>
<evidence type="ECO:0000313" key="2">
    <source>
        <dbReference type="Proteomes" id="UP000694621"/>
    </source>
</evidence>
<dbReference type="Ensembl" id="ENSAMXT00005059436.1">
    <property type="protein sequence ID" value="ENSAMXP00005054970.1"/>
    <property type="gene ID" value="ENSAMXG00005024551.1"/>
</dbReference>
<name>A0A8B9LTJ6_ASTMX</name>
<proteinExistence type="predicted"/>
<dbReference type="Proteomes" id="UP000694621">
    <property type="component" value="Unplaced"/>
</dbReference>
<dbReference type="AlphaFoldDB" id="A0A8B9LTJ6"/>
<accession>A0A8B9LTJ6</accession>
<protein>
    <submittedName>
        <fullName evidence="1">Uncharacterized protein</fullName>
    </submittedName>
</protein>
<sequence length="49" mass="5491">MALWSCSGSLTSLISTRSTLMPQSSVASSKVLWNRKQWNDQLHCVHCVI</sequence>
<evidence type="ECO:0000313" key="1">
    <source>
        <dbReference type="Ensembl" id="ENSAMXP00005054970.1"/>
    </source>
</evidence>
<organism evidence="1 2">
    <name type="scientific">Astyanax mexicanus</name>
    <name type="common">Blind cave fish</name>
    <name type="synonym">Astyanax fasciatus mexicanus</name>
    <dbReference type="NCBI Taxonomy" id="7994"/>
    <lineage>
        <taxon>Eukaryota</taxon>
        <taxon>Metazoa</taxon>
        <taxon>Chordata</taxon>
        <taxon>Craniata</taxon>
        <taxon>Vertebrata</taxon>
        <taxon>Euteleostomi</taxon>
        <taxon>Actinopterygii</taxon>
        <taxon>Neopterygii</taxon>
        <taxon>Teleostei</taxon>
        <taxon>Ostariophysi</taxon>
        <taxon>Characiformes</taxon>
        <taxon>Characoidei</taxon>
        <taxon>Acestrorhamphidae</taxon>
        <taxon>Acestrorhamphinae</taxon>
        <taxon>Astyanax</taxon>
    </lineage>
</organism>